<dbReference type="PROSITE" id="PS00141">
    <property type="entry name" value="ASP_PROTEASE"/>
    <property type="match status" value="1"/>
</dbReference>
<comment type="caution">
    <text evidence="2">The sequence shown here is derived from an EMBL/GenBank/DDBJ whole genome shotgun (WGS) entry which is preliminary data.</text>
</comment>
<dbReference type="SUPFAM" id="SSF57756">
    <property type="entry name" value="Retrovirus zinc finger-like domains"/>
    <property type="match status" value="1"/>
</dbReference>
<protein>
    <recommendedName>
        <fullName evidence="1">Retrotransposon gag domain-containing protein</fullName>
    </recommendedName>
</protein>
<dbReference type="GO" id="GO:0003676">
    <property type="term" value="F:nucleic acid binding"/>
    <property type="evidence" value="ECO:0007669"/>
    <property type="project" value="InterPro"/>
</dbReference>
<accession>A0A9P7BLA4</accession>
<feature type="domain" description="Retrotransposon gag" evidence="1">
    <location>
        <begin position="75"/>
        <end position="166"/>
    </location>
</feature>
<reference evidence="2" key="1">
    <citation type="journal article" date="2020" name="Microb. Genom.">
        <title>Genetic diversity of clinical and environmental Mucorales isolates obtained from an investigation of mucormycosis cases among solid organ transplant recipients.</title>
        <authorList>
            <person name="Nguyen M.H."/>
            <person name="Kaul D."/>
            <person name="Muto C."/>
            <person name="Cheng S.J."/>
            <person name="Richter R.A."/>
            <person name="Bruno V.M."/>
            <person name="Liu G."/>
            <person name="Beyhan S."/>
            <person name="Sundermann A.J."/>
            <person name="Mounaud S."/>
            <person name="Pasculle A.W."/>
            <person name="Nierman W.C."/>
            <person name="Driscoll E."/>
            <person name="Cumbie R."/>
            <person name="Clancy C.J."/>
            <person name="Dupont C.L."/>
        </authorList>
    </citation>
    <scope>NUCLEOTIDE SEQUENCE</scope>
    <source>
        <strain evidence="2">GL11</strain>
    </source>
</reference>
<dbReference type="GO" id="GO:0004190">
    <property type="term" value="F:aspartic-type endopeptidase activity"/>
    <property type="evidence" value="ECO:0007669"/>
    <property type="project" value="InterPro"/>
</dbReference>
<dbReference type="InterPro" id="IPR036875">
    <property type="entry name" value="Znf_CCHC_sf"/>
</dbReference>
<dbReference type="GO" id="GO:0008270">
    <property type="term" value="F:zinc ion binding"/>
    <property type="evidence" value="ECO:0007669"/>
    <property type="project" value="InterPro"/>
</dbReference>
<dbReference type="InterPro" id="IPR001969">
    <property type="entry name" value="Aspartic_peptidase_AS"/>
</dbReference>
<dbReference type="PANTHER" id="PTHR15503:SF22">
    <property type="entry name" value="TRANSPOSON TY3-I GAG POLYPROTEIN"/>
    <property type="match status" value="1"/>
</dbReference>
<dbReference type="InterPro" id="IPR005162">
    <property type="entry name" value="Retrotrans_gag_dom"/>
</dbReference>
<name>A0A9P7BLA4_RHIOR</name>
<dbReference type="GO" id="GO:0006508">
    <property type="term" value="P:proteolysis"/>
    <property type="evidence" value="ECO:0007669"/>
    <property type="project" value="InterPro"/>
</dbReference>
<evidence type="ECO:0000313" key="3">
    <source>
        <dbReference type="Proteomes" id="UP000716291"/>
    </source>
</evidence>
<dbReference type="Proteomes" id="UP000716291">
    <property type="component" value="Unassembled WGS sequence"/>
</dbReference>
<evidence type="ECO:0000259" key="1">
    <source>
        <dbReference type="Pfam" id="PF03732"/>
    </source>
</evidence>
<dbReference type="PANTHER" id="PTHR15503">
    <property type="entry name" value="LDOC1 RELATED"/>
    <property type="match status" value="1"/>
</dbReference>
<organism evidence="2 3">
    <name type="scientific">Rhizopus oryzae</name>
    <name type="common">Mucormycosis agent</name>
    <name type="synonym">Rhizopus arrhizus var. delemar</name>
    <dbReference type="NCBI Taxonomy" id="64495"/>
    <lineage>
        <taxon>Eukaryota</taxon>
        <taxon>Fungi</taxon>
        <taxon>Fungi incertae sedis</taxon>
        <taxon>Mucoromycota</taxon>
        <taxon>Mucoromycotina</taxon>
        <taxon>Mucoromycetes</taxon>
        <taxon>Mucorales</taxon>
        <taxon>Mucorineae</taxon>
        <taxon>Rhizopodaceae</taxon>
        <taxon>Rhizopus</taxon>
    </lineage>
</organism>
<dbReference type="Pfam" id="PF03732">
    <property type="entry name" value="Retrotrans_gag"/>
    <property type="match status" value="1"/>
</dbReference>
<evidence type="ECO:0000313" key="2">
    <source>
        <dbReference type="EMBL" id="KAG1299192.1"/>
    </source>
</evidence>
<dbReference type="InterPro" id="IPR032567">
    <property type="entry name" value="RTL1-rel"/>
</dbReference>
<gene>
    <name evidence="2" type="ORF">G6F64_012888</name>
</gene>
<dbReference type="AlphaFoldDB" id="A0A9P7BLA4"/>
<proteinExistence type="predicted"/>
<sequence>MDSNNLNMQDLAQLIASAVATAINNKPENNQNNVRIPIPSTYGGERSAAVINLWIQEVERYLSFYNVHPNRWISYAVTLLKGRSQKWWNHLIQKQEEPQTWEQFKQGLEYAFKPTYSEQNARDRLANIRQTSSVSEYVDEFQDILLDLPRVSDDEALDRFIRGLKDKTRIHVITREPRSLEESIRYAISYDSAQQSGTVIPQRKFEENPNDPMDLSALVHQINAMIRTNGNNSRYDQQDRRNTRFNRRNNIICHWCSKPGHVVAECRTRLREIRDFEQSKLKQNKHNNRNKAFGQNQVYNADLIDIESSNNRAITKQNSDASFFDSVNKDSLLDLSPYSFDFSNDRNFLMNATSVNTMLPTYEIYIQGQPYYALIDSGASANYIHPKIIKFADSFRTVNDQALHVQ</sequence>
<dbReference type="EMBL" id="JAANQT010004411">
    <property type="protein sequence ID" value="KAG1299192.1"/>
    <property type="molecule type" value="Genomic_DNA"/>
</dbReference>
<keyword evidence="3" id="KW-1185">Reference proteome</keyword>